<accession>A0A1R3FXD7</accession>
<sequence>MKQVVAILRKPVAEALELMETVASNNEEFYGERDVSKRGFHHSYECPQVEQAQFVANTGRQQNNPYSNTYNPGMRNHPNFSWRDQGASSSTFMGQLGLQQQPCNNNYHNLKHHHLIRA</sequence>
<proteinExistence type="predicted"/>
<dbReference type="Proteomes" id="UP000188268">
    <property type="component" value="Unassembled WGS sequence"/>
</dbReference>
<name>A0A1R3FXD7_COCAP</name>
<organism evidence="1 2">
    <name type="scientific">Corchorus capsularis</name>
    <name type="common">Jute</name>
    <dbReference type="NCBI Taxonomy" id="210143"/>
    <lineage>
        <taxon>Eukaryota</taxon>
        <taxon>Viridiplantae</taxon>
        <taxon>Streptophyta</taxon>
        <taxon>Embryophyta</taxon>
        <taxon>Tracheophyta</taxon>
        <taxon>Spermatophyta</taxon>
        <taxon>Magnoliopsida</taxon>
        <taxon>eudicotyledons</taxon>
        <taxon>Gunneridae</taxon>
        <taxon>Pentapetalae</taxon>
        <taxon>rosids</taxon>
        <taxon>malvids</taxon>
        <taxon>Malvales</taxon>
        <taxon>Malvaceae</taxon>
        <taxon>Grewioideae</taxon>
        <taxon>Apeibeae</taxon>
        <taxon>Corchorus</taxon>
    </lineage>
</organism>
<gene>
    <name evidence="1" type="ORF">CCACVL1_30394</name>
</gene>
<protein>
    <submittedName>
        <fullName evidence="1">Uncharacterized protein</fullName>
    </submittedName>
</protein>
<comment type="caution">
    <text evidence="1">The sequence shown here is derived from an EMBL/GenBank/DDBJ whole genome shotgun (WGS) entry which is preliminary data.</text>
</comment>
<evidence type="ECO:0000313" key="2">
    <source>
        <dbReference type="Proteomes" id="UP000188268"/>
    </source>
</evidence>
<dbReference type="Gramene" id="OMO50517">
    <property type="protein sequence ID" value="OMO50517"/>
    <property type="gene ID" value="CCACVL1_30394"/>
</dbReference>
<keyword evidence="2" id="KW-1185">Reference proteome</keyword>
<dbReference type="OrthoDB" id="1937287at2759"/>
<dbReference type="AlphaFoldDB" id="A0A1R3FXD7"/>
<evidence type="ECO:0000313" key="1">
    <source>
        <dbReference type="EMBL" id="OMO50517.1"/>
    </source>
</evidence>
<dbReference type="EMBL" id="AWWV01016126">
    <property type="protein sequence ID" value="OMO50517.1"/>
    <property type="molecule type" value="Genomic_DNA"/>
</dbReference>
<reference evidence="1 2" key="1">
    <citation type="submission" date="2013-09" db="EMBL/GenBank/DDBJ databases">
        <title>Corchorus capsularis genome sequencing.</title>
        <authorList>
            <person name="Alam M."/>
            <person name="Haque M.S."/>
            <person name="Islam M.S."/>
            <person name="Emdad E.M."/>
            <person name="Islam M.M."/>
            <person name="Ahmed B."/>
            <person name="Halim A."/>
            <person name="Hossen Q.M.M."/>
            <person name="Hossain M.Z."/>
            <person name="Ahmed R."/>
            <person name="Khan M.M."/>
            <person name="Islam R."/>
            <person name="Rashid M.M."/>
            <person name="Khan S.A."/>
            <person name="Rahman M.S."/>
            <person name="Alam M."/>
        </authorList>
    </citation>
    <scope>NUCLEOTIDE SEQUENCE [LARGE SCALE GENOMIC DNA]</scope>
    <source>
        <strain evidence="2">cv. CVL-1</strain>
        <tissue evidence="1">Whole seedling</tissue>
    </source>
</reference>